<dbReference type="InterPro" id="IPR000504">
    <property type="entry name" value="RRM_dom"/>
</dbReference>
<dbReference type="Pfam" id="PF00076">
    <property type="entry name" value="RRM_1"/>
    <property type="match status" value="2"/>
</dbReference>
<dbReference type="InterPro" id="IPR035979">
    <property type="entry name" value="RBD_domain_sf"/>
</dbReference>
<dbReference type="Gene3D" id="1.20.1280.50">
    <property type="match status" value="1"/>
</dbReference>
<gene>
    <name evidence="3" type="ORF">SEVIR_7G286500v2</name>
</gene>
<dbReference type="InterPro" id="IPR012677">
    <property type="entry name" value="Nucleotide-bd_a/b_plait_sf"/>
</dbReference>
<dbReference type="PROSITE" id="PS50102">
    <property type="entry name" value="RRM"/>
    <property type="match status" value="2"/>
</dbReference>
<dbReference type="InterPro" id="IPR001810">
    <property type="entry name" value="F-box_dom"/>
</dbReference>
<dbReference type="PANTHER" id="PTHR33110">
    <property type="entry name" value="F-BOX/KELCH-REPEAT PROTEIN-RELATED"/>
    <property type="match status" value="1"/>
</dbReference>
<dbReference type="AlphaFoldDB" id="A0A4U6TW10"/>
<accession>A0A4U6TW10</accession>
<dbReference type="InterPro" id="IPR005174">
    <property type="entry name" value="KIB1-4_b-propeller"/>
</dbReference>
<proteinExistence type="predicted"/>
<dbReference type="SUPFAM" id="SSF81383">
    <property type="entry name" value="F-box domain"/>
    <property type="match status" value="1"/>
</dbReference>
<dbReference type="SUPFAM" id="SSF54928">
    <property type="entry name" value="RNA-binding domain, RBD"/>
    <property type="match status" value="2"/>
</dbReference>
<dbReference type="EMBL" id="CM016558">
    <property type="protein sequence ID" value="TKW07110.1"/>
    <property type="molecule type" value="Genomic_DNA"/>
</dbReference>
<evidence type="ECO:0000256" key="1">
    <source>
        <dbReference type="PROSITE-ProRule" id="PRU00176"/>
    </source>
</evidence>
<dbReference type="PANTHER" id="PTHR33110:SF44">
    <property type="entry name" value="DUF295 DOMAIN-CONTAINING PROTEIN"/>
    <property type="match status" value="1"/>
</dbReference>
<reference evidence="3" key="1">
    <citation type="submission" date="2019-03" db="EMBL/GenBank/DDBJ databases">
        <title>WGS assembly of Setaria viridis.</title>
        <authorList>
            <person name="Huang P."/>
            <person name="Jenkins J."/>
            <person name="Grimwood J."/>
            <person name="Barry K."/>
            <person name="Healey A."/>
            <person name="Mamidi S."/>
            <person name="Sreedasyam A."/>
            <person name="Shu S."/>
            <person name="Feldman M."/>
            <person name="Wu J."/>
            <person name="Yu Y."/>
            <person name="Chen C."/>
            <person name="Johnson J."/>
            <person name="Rokhsar D."/>
            <person name="Baxter I."/>
            <person name="Schmutz J."/>
            <person name="Brutnell T."/>
            <person name="Kellogg E."/>
        </authorList>
    </citation>
    <scope>NUCLEOTIDE SEQUENCE [LARGE SCALE GENOMIC DNA]</scope>
</reference>
<dbReference type="SMART" id="SM00256">
    <property type="entry name" value="FBOX"/>
    <property type="match status" value="3"/>
</dbReference>
<feature type="domain" description="RRM" evidence="2">
    <location>
        <begin position="956"/>
        <end position="1017"/>
    </location>
</feature>
<evidence type="ECO:0000259" key="2">
    <source>
        <dbReference type="PROSITE" id="PS50102"/>
    </source>
</evidence>
<dbReference type="GO" id="GO:0003723">
    <property type="term" value="F:RNA binding"/>
    <property type="evidence" value="ECO:0007669"/>
    <property type="project" value="UniProtKB-UniRule"/>
</dbReference>
<dbReference type="CDD" id="cd09917">
    <property type="entry name" value="F-box_SF"/>
    <property type="match status" value="1"/>
</dbReference>
<evidence type="ECO:0000313" key="4">
    <source>
        <dbReference type="Proteomes" id="UP000298652"/>
    </source>
</evidence>
<dbReference type="OMA" id="CARVAYD"/>
<dbReference type="Proteomes" id="UP000298652">
    <property type="component" value="Chromosome 7"/>
</dbReference>
<evidence type="ECO:0000313" key="3">
    <source>
        <dbReference type="EMBL" id="TKW07110.1"/>
    </source>
</evidence>
<protein>
    <recommendedName>
        <fullName evidence="2">RRM domain-containing protein</fullName>
    </recommendedName>
</protein>
<organism evidence="3 4">
    <name type="scientific">Setaria viridis</name>
    <name type="common">Green bristlegrass</name>
    <name type="synonym">Setaria italica subsp. viridis</name>
    <dbReference type="NCBI Taxonomy" id="4556"/>
    <lineage>
        <taxon>Eukaryota</taxon>
        <taxon>Viridiplantae</taxon>
        <taxon>Streptophyta</taxon>
        <taxon>Embryophyta</taxon>
        <taxon>Tracheophyta</taxon>
        <taxon>Spermatophyta</taxon>
        <taxon>Magnoliopsida</taxon>
        <taxon>Liliopsida</taxon>
        <taxon>Poales</taxon>
        <taxon>Poaceae</taxon>
        <taxon>PACMAD clade</taxon>
        <taxon>Panicoideae</taxon>
        <taxon>Panicodae</taxon>
        <taxon>Paniceae</taxon>
        <taxon>Cenchrinae</taxon>
        <taxon>Setaria</taxon>
    </lineage>
</organism>
<name>A0A4U6TW10_SETVI</name>
<dbReference type="Pfam" id="PF03478">
    <property type="entry name" value="Beta-prop_KIB1-4"/>
    <property type="match status" value="2"/>
</dbReference>
<dbReference type="Pfam" id="PF12937">
    <property type="entry name" value="F-box-like"/>
    <property type="match status" value="1"/>
</dbReference>
<keyword evidence="1" id="KW-0694">RNA-binding</keyword>
<sequence>MAASSTDAAAAAPQWPDLPPELLREISGRLDAGADLVRFLTVCRSWRDAHADRPPRFPPWQDLPPGVLRNISGRLHAAADFARFHAVCWPWHAALGSPPRFLPWLVAPSDPDAAGDQRCRCVFSGTSSRALGICGRDRRVACADGTAAWVVSIGHETSLVDPLTSVRRPFSREDANGEWPDRTHRTVSVDGAIFLYDFKTWQPGSRLPPGVVDHPYSSLRGALLCPGDQEWTFVYGGLSTDRCCAAVNFYGYIVCVDLANCYVIDDAQLELPDVPAGKVRRCSYLLESTDDELLLASVLQDAAGTPDDLTVTLHVLYPLAEEDNGDEGPLVLEWLRRDDDLSLLGENVMFLGFPGSFAVEADTFGGELSGGTAYFVIDNNSAGGQGALGSPAAAPSCSVYRYSFHDGVATLVETLPAGWNDARCMWFLPQPNISRIPARRSRKCPGAPVRIYVGDLSPKVDSYRLREMFSVYGKVASARVAYDNRGRSRGFGFVTMATHKGFHKAMAALNAVEKPDDRFTILDGYFVRLVVMTTTFPSSKRKGKLYRYASGFWSELPPDLLRDISGRLHAAADFVRFRAVCRPWGESLADRPPNFLPWLLAPSDAGVDLEDQRCRCVFSRTSCRAPGICIRDRRVACADGTGAWLVGGNYEPGLVNPFTAAGLPYSPLRYTGRRMPDHTHRVVSGDDTILVYEFTPHPPGKVERFLSDFEGAILCPDDECPDHEPWMNVRSNLFTDRCCAAVYNRGDVVCSDLANCYVLWKTVHSYINNCHCRTTVTTRAALPDEPGKVRRCSYLLESRGGDEHELLLASVLKEAAGGGDLSVSVHALERRTGGEEPVVGWSRRDNDMGMLGDDVLFLGFPGSFAVDAARFGGEVSGGTAYFVIGDNSGGQTEPCSVYRYSFHDGAATLVETLPPGWHDARCMWFLPYPEISPVRARTPNGRQGTPATSSGSSGAQELKIYAGDLAPKHGKVACARVAYDKKGRSRGFGFVTMATEEGFDNAMAALNALKEAHLGST</sequence>
<dbReference type="Gramene" id="TKW07110">
    <property type="protein sequence ID" value="TKW07110"/>
    <property type="gene ID" value="SEVIR_7G286500v2"/>
</dbReference>
<keyword evidence="4" id="KW-1185">Reference proteome</keyword>
<dbReference type="InterPro" id="IPR036047">
    <property type="entry name" value="F-box-like_dom_sf"/>
</dbReference>
<dbReference type="SMART" id="SM00360">
    <property type="entry name" value="RRM"/>
    <property type="match status" value="2"/>
</dbReference>
<feature type="domain" description="RRM" evidence="2">
    <location>
        <begin position="449"/>
        <end position="534"/>
    </location>
</feature>
<dbReference type="Gene3D" id="3.30.70.330">
    <property type="match status" value="2"/>
</dbReference>